<dbReference type="InterPro" id="IPR008978">
    <property type="entry name" value="HSP20-like_chaperone"/>
</dbReference>
<accession>A0A151CGL4</accession>
<evidence type="ECO:0000313" key="5">
    <source>
        <dbReference type="Proteomes" id="UP000075359"/>
    </source>
</evidence>
<evidence type="ECO:0000256" key="2">
    <source>
        <dbReference type="RuleBase" id="RU003616"/>
    </source>
</evidence>
<dbReference type="Gene3D" id="2.60.40.790">
    <property type="match status" value="1"/>
</dbReference>
<dbReference type="InterPro" id="IPR031107">
    <property type="entry name" value="Small_HSP"/>
</dbReference>
<dbReference type="PANTHER" id="PTHR11527">
    <property type="entry name" value="HEAT-SHOCK PROTEIN 20 FAMILY MEMBER"/>
    <property type="match status" value="1"/>
</dbReference>
<dbReference type="Proteomes" id="UP000075359">
    <property type="component" value="Unassembled WGS sequence"/>
</dbReference>
<name>A0A151CGL4_9BACT</name>
<evidence type="ECO:0000259" key="3">
    <source>
        <dbReference type="PROSITE" id="PS01031"/>
    </source>
</evidence>
<dbReference type="CDD" id="cd06464">
    <property type="entry name" value="ACD_sHsps-like"/>
    <property type="match status" value="1"/>
</dbReference>
<keyword evidence="5" id="KW-1185">Reference proteome</keyword>
<dbReference type="STRING" id="1630136.AS592_07470"/>
<gene>
    <name evidence="4" type="ORF">AS592_07470</name>
</gene>
<dbReference type="Pfam" id="PF00011">
    <property type="entry name" value="HSP20"/>
    <property type="match status" value="1"/>
</dbReference>
<evidence type="ECO:0000313" key="4">
    <source>
        <dbReference type="EMBL" id="KYJ86656.1"/>
    </source>
</evidence>
<dbReference type="EMBL" id="LNKT01000012">
    <property type="protein sequence ID" value="KYJ86656.1"/>
    <property type="molecule type" value="Genomic_DNA"/>
</dbReference>
<reference evidence="4 5" key="1">
    <citation type="submission" date="2015-11" db="EMBL/GenBank/DDBJ databases">
        <title>Draft genome of Sulfurovum riftiae 1812E, a member of the Epsilonproteobacteria isolated from the tube of the deep-sea hydrothermal vent tubewom Riftia pachyptila.</title>
        <authorList>
            <person name="Vetriani C."/>
            <person name="Giovannelli D."/>
        </authorList>
    </citation>
    <scope>NUCLEOTIDE SEQUENCE [LARGE SCALE GENOMIC DNA]</scope>
    <source>
        <strain evidence="4 5">1812E</strain>
    </source>
</reference>
<proteinExistence type="inferred from homology"/>
<dbReference type="OrthoDB" id="9811615at2"/>
<evidence type="ECO:0000256" key="1">
    <source>
        <dbReference type="PROSITE-ProRule" id="PRU00285"/>
    </source>
</evidence>
<dbReference type="InterPro" id="IPR002068">
    <property type="entry name" value="A-crystallin/Hsp20_dom"/>
</dbReference>
<protein>
    <submittedName>
        <fullName evidence="4">Heat-shock protein Hsp20</fullName>
    </submittedName>
</protein>
<comment type="similarity">
    <text evidence="1 2">Belongs to the small heat shock protein (HSP20) family.</text>
</comment>
<comment type="caution">
    <text evidence="4">The sequence shown here is derived from an EMBL/GenBank/DDBJ whole genome shotgun (WGS) entry which is preliminary data.</text>
</comment>
<sequence length="141" mass="15847">MDVVKTAKDVANAVEEKVEHGLEVAKESFANVASHLPFANLAKKGSDAFRIEIDLPGVDKKDIELQVEDNILTVKATRKMKNEVKKDDYYLCESNFGLISRSFVLPEGIDKEKVDAKYEDGRLYITLEKEESRKAKSIAVK</sequence>
<organism evidence="4 5">
    <name type="scientific">Sulfurovum riftiae</name>
    <dbReference type="NCBI Taxonomy" id="1630136"/>
    <lineage>
        <taxon>Bacteria</taxon>
        <taxon>Pseudomonadati</taxon>
        <taxon>Campylobacterota</taxon>
        <taxon>Epsilonproteobacteria</taxon>
        <taxon>Campylobacterales</taxon>
        <taxon>Sulfurovaceae</taxon>
        <taxon>Sulfurovum</taxon>
    </lineage>
</organism>
<dbReference type="SUPFAM" id="SSF49764">
    <property type="entry name" value="HSP20-like chaperones"/>
    <property type="match status" value="1"/>
</dbReference>
<feature type="domain" description="SHSP" evidence="3">
    <location>
        <begin position="29"/>
        <end position="141"/>
    </location>
</feature>
<dbReference type="PROSITE" id="PS01031">
    <property type="entry name" value="SHSP"/>
    <property type="match status" value="1"/>
</dbReference>
<dbReference type="RefSeq" id="WP_067329807.1">
    <property type="nucleotide sequence ID" value="NZ_LNKT01000012.1"/>
</dbReference>
<dbReference type="AlphaFoldDB" id="A0A151CGL4"/>